<protein>
    <submittedName>
        <fullName evidence="4">PGAP1-like protein</fullName>
    </submittedName>
</protein>
<dbReference type="InterPro" id="IPR012908">
    <property type="entry name" value="PGAP1-ab_dom-like"/>
</dbReference>
<dbReference type="Pfam" id="PF00931">
    <property type="entry name" value="NB-ARC"/>
    <property type="match status" value="1"/>
</dbReference>
<dbReference type="InterPro" id="IPR027417">
    <property type="entry name" value="P-loop_NTPase"/>
</dbReference>
<evidence type="ECO:0000259" key="2">
    <source>
        <dbReference type="Pfam" id="PF00931"/>
    </source>
</evidence>
<keyword evidence="5" id="KW-1185">Reference proteome</keyword>
<dbReference type="SUPFAM" id="SSF53474">
    <property type="entry name" value="alpha/beta-Hydrolases"/>
    <property type="match status" value="1"/>
</dbReference>
<dbReference type="InterPro" id="IPR002182">
    <property type="entry name" value="NB-ARC"/>
</dbReference>
<sequence>MKEFLLKKGNKNLILLVHGFTGGKETWVEKGVNRIPDYLKEDEDIKLNYDIAYFEYFTKFTDKIEKIKWLFGLITGSKKKFKQNLSIDDIKDILFSTLIDFFKRYDKIVIIAHSMGGIITKSAILKLSVENKKQIDLFISLAVPHNGSNLANLGKLILNNPNINELTPLNKIIDKISRDWIEYSVKDALPETIYFQGKNDNIVSNQSSIGYSGRKEEVVYSDDDHFSILIPENNDSIVLKSIIDLTLDILKKTPKKNPLITSHISEESIAHITDRIGNKLGLALPKFENQLYTRDSIPQLSSNISKRSKTIKTLLRETEKKWIMLNGMYGTGKTQLAILIAQYLEIETIWISFNDSDGKSILEKIFKTFEVNTDIELKSKLDKLFKEKKHLLILDNLPTFGIHNSVDNSFNSFISNCVEYNIIIISTSHYTLPSSIKSVHNNNVFEKQIPFLNLKECNDIIKTYPNSIHFNSTKALHAITNGHPLYFQVICRYLQNTNWVIKEEQLFDFFTGQLFSDLTDETLSKFILKVEDENTRELLYRLNVIKGDVTESKINVVAQCKPKIDKPFEKILGVTGSWVQRDGNKYFISPLFKRLGDKHISKALLCNINYNLGKSILSKQKVSQFDVQDAIMHFISSKKYDDAGFIILKFMQHCLSQPNQFFDSNFELYTWYFNPIPKEMNLILRLLIRSLQVNFEFNKLRDNDKDLNFLRKDLILLVDEALKEKVDVYFPALILSTTYIKEESSEAIKYFSLYVNSYAYGQLPEMQINEESEILKFDKNVVWLLLYKVDDVKSLKKWFENVGQMDKSINDIDSEQAYLFSEKLFHNFIVKEKKSLTPDWNGVLEIFSYIYNKSLELDILILKAFAIKEQIIILSEMLHDISSAEKLYLEFKDSLQQELAYFLITDEIGRQFHYHQNNENAEKYLSEVVNIEVEKFVTVKADTFLTLGKINGDKNIEKAHLFIERGLGFMTDNIFIDEISYIQYIGEYATSLFLLNKNDEAILKFIEGYELLLNSFQENSFYINTQVRYGNAIGYISKMTETGLVPEDNFTKPYLGFISNNKDLNDLYFSEKLLLNIFIIIQFFEKIDDEVKAKHWAQKIFDLKDKYGIGIFYRMLNNLIGYEIMNGELNTAFELQKENIYLNQELLKRDLETIENQIEKDLVESFQKKIRLSKKDSDFDLIMFSVVPVLFYLLKQLLREEIKISDLVQLYLETIRKYSEIFTNKELYKELNYIIKNFPNNSEESKSLLDHVNRTNPAIFGYIQSVAYLICPLSMNSKEAIEFHFKLFPELKIYGGSIETYLVIPFLIEFWKNKLKKEPEAFHNIGKLYENLNKIDRVKINLRIKGIFSLISESLKYNLNESDKLWLEEYWEEYE</sequence>
<evidence type="ECO:0000313" key="5">
    <source>
        <dbReference type="Proteomes" id="UP000184172"/>
    </source>
</evidence>
<evidence type="ECO:0000313" key="4">
    <source>
        <dbReference type="EMBL" id="SHJ76954.1"/>
    </source>
</evidence>
<feature type="coiled-coil region" evidence="1">
    <location>
        <begin position="1137"/>
        <end position="1164"/>
    </location>
</feature>
<dbReference type="InterPro" id="IPR029058">
    <property type="entry name" value="AB_hydrolase_fold"/>
</dbReference>
<dbReference type="SUPFAM" id="SSF52540">
    <property type="entry name" value="P-loop containing nucleoside triphosphate hydrolases"/>
    <property type="match status" value="1"/>
</dbReference>
<dbReference type="Gene3D" id="3.40.50.1820">
    <property type="entry name" value="alpha/beta hydrolase"/>
    <property type="match status" value="1"/>
</dbReference>
<feature type="domain" description="NB-ARC" evidence="2">
    <location>
        <begin position="309"/>
        <end position="397"/>
    </location>
</feature>
<dbReference type="RefSeq" id="WP_073220589.1">
    <property type="nucleotide sequence ID" value="NZ_FNNS01000024.1"/>
</dbReference>
<proteinExistence type="predicted"/>
<evidence type="ECO:0000256" key="1">
    <source>
        <dbReference type="SAM" id="Coils"/>
    </source>
</evidence>
<keyword evidence="1" id="KW-0175">Coiled coil</keyword>
<dbReference type="Proteomes" id="UP000184172">
    <property type="component" value="Unassembled WGS sequence"/>
</dbReference>
<dbReference type="OrthoDB" id="1451122at2"/>
<feature type="domain" description="GPI inositol-deacylase PGAP1-like alpha/beta" evidence="3">
    <location>
        <begin position="14"/>
        <end position="239"/>
    </location>
</feature>
<gene>
    <name evidence="4" type="ORF">SAMN04487908_12511</name>
</gene>
<dbReference type="Gene3D" id="3.40.50.300">
    <property type="entry name" value="P-loop containing nucleotide triphosphate hydrolases"/>
    <property type="match status" value="1"/>
</dbReference>
<dbReference type="GO" id="GO:0043531">
    <property type="term" value="F:ADP binding"/>
    <property type="evidence" value="ECO:0007669"/>
    <property type="project" value="InterPro"/>
</dbReference>
<reference evidence="5" key="1">
    <citation type="submission" date="2016-11" db="EMBL/GenBank/DDBJ databases">
        <authorList>
            <person name="Varghese N."/>
            <person name="Submissions S."/>
        </authorList>
    </citation>
    <scope>NUCLEOTIDE SEQUENCE [LARGE SCALE GENOMIC DNA]</scope>
    <source>
        <strain evidence="5">DSM 26349</strain>
    </source>
</reference>
<dbReference type="Pfam" id="PF07819">
    <property type="entry name" value="PGAP1"/>
    <property type="match status" value="1"/>
</dbReference>
<name>A0A1M6M0L8_9FLAO</name>
<organism evidence="4 5">
    <name type="scientific">Aequorivita viscosa</name>
    <dbReference type="NCBI Taxonomy" id="797419"/>
    <lineage>
        <taxon>Bacteria</taxon>
        <taxon>Pseudomonadati</taxon>
        <taxon>Bacteroidota</taxon>
        <taxon>Flavobacteriia</taxon>
        <taxon>Flavobacteriales</taxon>
        <taxon>Flavobacteriaceae</taxon>
        <taxon>Aequorivita</taxon>
    </lineage>
</organism>
<dbReference type="EMBL" id="FQYV01000025">
    <property type="protein sequence ID" value="SHJ76954.1"/>
    <property type="molecule type" value="Genomic_DNA"/>
</dbReference>
<evidence type="ECO:0000259" key="3">
    <source>
        <dbReference type="Pfam" id="PF07819"/>
    </source>
</evidence>
<accession>A0A1M6M0L8</accession>
<dbReference type="GO" id="GO:0016788">
    <property type="term" value="F:hydrolase activity, acting on ester bonds"/>
    <property type="evidence" value="ECO:0007669"/>
    <property type="project" value="InterPro"/>
</dbReference>